<keyword evidence="7" id="KW-1185">Reference proteome</keyword>
<dbReference type="Proteomes" id="UP000053584">
    <property type="component" value="Unassembled WGS sequence"/>
</dbReference>
<accession>A0A093H2G2</accession>
<evidence type="ECO:0000256" key="3">
    <source>
        <dbReference type="ARBA" id="ARBA00022989"/>
    </source>
</evidence>
<gene>
    <name evidence="6" type="ORF">N308_13326</name>
</gene>
<feature type="non-terminal residue" evidence="6">
    <location>
        <position position="1"/>
    </location>
</feature>
<evidence type="ECO:0000313" key="7">
    <source>
        <dbReference type="Proteomes" id="UP000053584"/>
    </source>
</evidence>
<dbReference type="GO" id="GO:0043495">
    <property type="term" value="F:protein-membrane adaptor activity"/>
    <property type="evidence" value="ECO:0007669"/>
    <property type="project" value="TreeGrafter"/>
</dbReference>
<keyword evidence="3" id="KW-1133">Transmembrane helix</keyword>
<feature type="non-terminal residue" evidence="6">
    <location>
        <position position="119"/>
    </location>
</feature>
<evidence type="ECO:0000256" key="2">
    <source>
        <dbReference type="ARBA" id="ARBA00022692"/>
    </source>
</evidence>
<keyword evidence="4" id="KW-0472">Membrane</keyword>
<dbReference type="GO" id="GO:0005637">
    <property type="term" value="C:nuclear inner membrane"/>
    <property type="evidence" value="ECO:0007669"/>
    <property type="project" value="UniProtKB-SubCell"/>
</dbReference>
<dbReference type="PANTHER" id="PTHR12911:SF24">
    <property type="entry name" value="SUN DOMAIN-CONTAINING PROTEIN 3"/>
    <property type="match status" value="1"/>
</dbReference>
<sequence>QPDVTPGRCWCFRGSQGQVVIKLPARIRPTAITVQHISQAVSPPASISSSPKEIAVSGLDEEGGDTLLGSFTYDVEREAIQSFRLKNELLKAFQYIQILVRSNWGNPEYTCIYRVQVHG</sequence>
<protein>
    <submittedName>
        <fullName evidence="6">SUN domain-containing protein 2</fullName>
    </submittedName>
</protein>
<dbReference type="InterPro" id="IPR012919">
    <property type="entry name" value="SUN_dom"/>
</dbReference>
<dbReference type="InterPro" id="IPR045119">
    <property type="entry name" value="SUN1-5"/>
</dbReference>
<evidence type="ECO:0000259" key="5">
    <source>
        <dbReference type="PROSITE" id="PS51469"/>
    </source>
</evidence>
<dbReference type="Gene3D" id="2.60.120.260">
    <property type="entry name" value="Galactose-binding domain-like"/>
    <property type="match status" value="1"/>
</dbReference>
<evidence type="ECO:0000256" key="4">
    <source>
        <dbReference type="ARBA" id="ARBA00023136"/>
    </source>
</evidence>
<comment type="subcellular location">
    <subcellularLocation>
        <location evidence="1">Nucleus inner membrane</location>
    </subcellularLocation>
</comment>
<name>A0A093H2G2_STRCA</name>
<dbReference type="EMBL" id="KL205733">
    <property type="protein sequence ID" value="KFV73590.1"/>
    <property type="molecule type" value="Genomic_DNA"/>
</dbReference>
<dbReference type="PROSITE" id="PS51469">
    <property type="entry name" value="SUN"/>
    <property type="match status" value="1"/>
</dbReference>
<reference evidence="6 7" key="1">
    <citation type="submission" date="2014-04" db="EMBL/GenBank/DDBJ databases">
        <title>Genome evolution of avian class.</title>
        <authorList>
            <person name="Zhang G."/>
            <person name="Li C."/>
        </authorList>
    </citation>
    <scope>NUCLEOTIDE SEQUENCE [LARGE SCALE GENOMIC DNA]</scope>
    <source>
        <strain evidence="6">BGI_N308</strain>
    </source>
</reference>
<keyword evidence="2" id="KW-0812">Transmembrane</keyword>
<dbReference type="PANTHER" id="PTHR12911">
    <property type="entry name" value="SAD1/UNC-84-LIKE PROTEIN-RELATED"/>
    <property type="match status" value="1"/>
</dbReference>
<feature type="domain" description="SUN" evidence="5">
    <location>
        <begin position="1"/>
        <end position="119"/>
    </location>
</feature>
<dbReference type="AlphaFoldDB" id="A0A093H2G2"/>
<dbReference type="Pfam" id="PF07738">
    <property type="entry name" value="Sad1_UNC"/>
    <property type="match status" value="1"/>
</dbReference>
<evidence type="ECO:0000256" key="1">
    <source>
        <dbReference type="ARBA" id="ARBA00004540"/>
    </source>
</evidence>
<dbReference type="GO" id="GO:0034993">
    <property type="term" value="C:meiotic nuclear membrane microtubule tethering complex"/>
    <property type="evidence" value="ECO:0007669"/>
    <property type="project" value="TreeGrafter"/>
</dbReference>
<evidence type="ECO:0000313" key="6">
    <source>
        <dbReference type="EMBL" id="KFV73590.1"/>
    </source>
</evidence>
<proteinExistence type="predicted"/>
<organism evidence="6 7">
    <name type="scientific">Struthio camelus australis</name>
    <dbReference type="NCBI Taxonomy" id="441894"/>
    <lineage>
        <taxon>Eukaryota</taxon>
        <taxon>Metazoa</taxon>
        <taxon>Chordata</taxon>
        <taxon>Craniata</taxon>
        <taxon>Vertebrata</taxon>
        <taxon>Euteleostomi</taxon>
        <taxon>Archelosauria</taxon>
        <taxon>Archosauria</taxon>
        <taxon>Dinosauria</taxon>
        <taxon>Saurischia</taxon>
        <taxon>Theropoda</taxon>
        <taxon>Coelurosauria</taxon>
        <taxon>Aves</taxon>
        <taxon>Palaeognathae</taxon>
        <taxon>Struthioniformes</taxon>
        <taxon>Struthionidae</taxon>
        <taxon>Struthio</taxon>
    </lineage>
</organism>